<keyword evidence="5" id="KW-1185">Reference proteome</keyword>
<feature type="compositionally biased region" description="Low complexity" evidence="2">
    <location>
        <begin position="138"/>
        <end position="152"/>
    </location>
</feature>
<evidence type="ECO:0000313" key="4">
    <source>
        <dbReference type="EMBL" id="GLC48447.1"/>
    </source>
</evidence>
<dbReference type="AlphaFoldDB" id="A0A9W6EX90"/>
<dbReference type="InterPro" id="IPR024079">
    <property type="entry name" value="MetalloPept_cat_dom_sf"/>
</dbReference>
<dbReference type="PRINTS" id="PR01217">
    <property type="entry name" value="PRICHEXTENSN"/>
</dbReference>
<accession>A0A9W6EX90</accession>
<keyword evidence="1" id="KW-0945">Host-virus interaction</keyword>
<evidence type="ECO:0000313" key="5">
    <source>
        <dbReference type="Proteomes" id="UP001165080"/>
    </source>
</evidence>
<feature type="region of interest" description="Disordered" evidence="2">
    <location>
        <begin position="257"/>
        <end position="401"/>
    </location>
</feature>
<feature type="compositionally biased region" description="Basic and acidic residues" evidence="2">
    <location>
        <begin position="68"/>
        <end position="81"/>
    </location>
</feature>
<organism evidence="4 5">
    <name type="scientific">Pleodorina starrii</name>
    <dbReference type="NCBI Taxonomy" id="330485"/>
    <lineage>
        <taxon>Eukaryota</taxon>
        <taxon>Viridiplantae</taxon>
        <taxon>Chlorophyta</taxon>
        <taxon>core chlorophytes</taxon>
        <taxon>Chlorophyceae</taxon>
        <taxon>CS clade</taxon>
        <taxon>Chlamydomonadales</taxon>
        <taxon>Volvocaceae</taxon>
        <taxon>Pleodorina</taxon>
    </lineage>
</organism>
<proteinExistence type="predicted"/>
<dbReference type="GO" id="GO:0008237">
    <property type="term" value="F:metallopeptidase activity"/>
    <property type="evidence" value="ECO:0007669"/>
    <property type="project" value="InterPro"/>
</dbReference>
<dbReference type="Gene3D" id="3.40.390.10">
    <property type="entry name" value="Collagenase (Catalytic Domain)"/>
    <property type="match status" value="1"/>
</dbReference>
<name>A0A9W6EX90_9CHLO</name>
<dbReference type="PANTHER" id="PTHR13037:SF24">
    <property type="entry name" value="POLYCOMB PROTEIN PCL-RELATED"/>
    <property type="match status" value="1"/>
</dbReference>
<dbReference type="Pfam" id="PF05548">
    <property type="entry name" value="Peptidase_M11"/>
    <property type="match status" value="1"/>
</dbReference>
<feature type="domain" description="Peptidase M11 gametolysin" evidence="3">
    <location>
        <begin position="441"/>
        <end position="696"/>
    </location>
</feature>
<sequence>MTTQAMERCRRMVELAGQRAGRCSGDAPGWAKCSPAPTPTSRAKVPYWWVAQRTGTRMQPRALTVGAERSRRTRDGGREYGRQAGRHAPGDDQQPTHAELLPRGTGGATGRCNRRCNRKVRHACGIRGGGGPRAKTLGGSSQQSGRRQSKGSPCTLSGTVFAEGDSKLVLYTTQDEHWSLEWSPQGLKGFGLLAAGWVVHLEGMCDPSKKPPLAWVTGVRVLSQVRGAGAAEESREGLAGTGAAAARRRLLWSSFSQKPSPPLLVLRPKPTSPTSSPGAPSTPPRSSPPPRALPPPRAPPPPPPALPVAPSSPSPPRRPALRKSPPPPSPSPPSPPTAPPPPNAPPPPKRLQKLSSPPPPAPSPLPLPPPPPPVKSSPPPRPPPPSPPPPPPSPPPPPPPVGVAPLPRDVYVMRSVVFSVDMCGQESSADAALIQELWSKALPKYFESASFGAMSMPPEYNKVVPEHVTVGCGGWTKTGSRWSINVTDNNNLRTWGDIVDSNALKTLGLPVDGFFHRVYLLPPSVGSTSFGHINCPLSYDGVVRVWTGVAAPAARMFRLFAHELGHNLGLLHSQGYDSTGTVVNEYGDMSCPMAVLTDEPPIHYNAAQSVQLGWTQPQAVLRANDLVAGTWYSYRLRGVADSQVSSLQFFPATWMGSGWGDGDKLYVSFRRYTPTNGDAGLSLEFRNKVQVHRHAAGCSPTVLVATLGDGGSASGPSEWPNRSSNAPAHALSPLLVVRVTRIDAAAGTATVAICRASQFSREFGAQCRDGLDNDCDGKIDNC</sequence>
<dbReference type="InterPro" id="IPR008752">
    <property type="entry name" value="Peptidase_M11"/>
</dbReference>
<evidence type="ECO:0000259" key="3">
    <source>
        <dbReference type="Pfam" id="PF05548"/>
    </source>
</evidence>
<feature type="compositionally biased region" description="Basic residues" evidence="2">
    <location>
        <begin position="112"/>
        <end position="124"/>
    </location>
</feature>
<dbReference type="PANTHER" id="PTHR13037">
    <property type="entry name" value="FORMIN"/>
    <property type="match status" value="1"/>
</dbReference>
<comment type="caution">
    <text evidence="4">The sequence shown here is derived from an EMBL/GenBank/DDBJ whole genome shotgun (WGS) entry which is preliminary data.</text>
</comment>
<evidence type="ECO:0000256" key="2">
    <source>
        <dbReference type="SAM" id="MobiDB-lite"/>
    </source>
</evidence>
<evidence type="ECO:0000256" key="1">
    <source>
        <dbReference type="ARBA" id="ARBA00022581"/>
    </source>
</evidence>
<dbReference type="Proteomes" id="UP001165080">
    <property type="component" value="Unassembled WGS sequence"/>
</dbReference>
<dbReference type="EMBL" id="BRXU01000001">
    <property type="protein sequence ID" value="GLC48447.1"/>
    <property type="molecule type" value="Genomic_DNA"/>
</dbReference>
<dbReference type="SUPFAM" id="SSF55486">
    <property type="entry name" value="Metalloproteases ('zincins'), catalytic domain"/>
    <property type="match status" value="1"/>
</dbReference>
<protein>
    <recommendedName>
        <fullName evidence="3">Peptidase M11 gametolysin domain-containing protein</fullName>
    </recommendedName>
</protein>
<feature type="compositionally biased region" description="Pro residues" evidence="2">
    <location>
        <begin position="356"/>
        <end position="401"/>
    </location>
</feature>
<feature type="compositionally biased region" description="Low complexity" evidence="2">
    <location>
        <begin position="267"/>
        <end position="279"/>
    </location>
</feature>
<reference evidence="4 5" key="1">
    <citation type="journal article" date="2023" name="Commun. Biol.">
        <title>Reorganization of the ancestral sex-determining regions during the evolution of trioecy in Pleodorina starrii.</title>
        <authorList>
            <person name="Takahashi K."/>
            <person name="Suzuki S."/>
            <person name="Kawai-Toyooka H."/>
            <person name="Yamamoto K."/>
            <person name="Hamaji T."/>
            <person name="Ootsuki R."/>
            <person name="Yamaguchi H."/>
            <person name="Kawachi M."/>
            <person name="Higashiyama T."/>
            <person name="Nozaki H."/>
        </authorList>
    </citation>
    <scope>NUCLEOTIDE SEQUENCE [LARGE SCALE GENOMIC DNA]</scope>
    <source>
        <strain evidence="4 5">NIES-4479</strain>
    </source>
</reference>
<feature type="compositionally biased region" description="Pro residues" evidence="2">
    <location>
        <begin position="280"/>
        <end position="349"/>
    </location>
</feature>
<gene>
    <name evidence="4" type="primary">PLEST000996</name>
    <name evidence="4" type="ORF">PLESTB_000098800</name>
</gene>
<feature type="region of interest" description="Disordered" evidence="2">
    <location>
        <begin position="59"/>
        <end position="155"/>
    </location>
</feature>